<keyword evidence="2" id="KW-1185">Reference proteome</keyword>
<gene>
    <name evidence="1" type="ORF">GMARGA_LOCUS17883</name>
</gene>
<sequence length="161" mass="17939">MKKVHNTRSNNEEMITVPQKTIHTETGVKIPVSPDIASSSTIGLTSSDWLEIMEGFDMEGSGNLYDGQSEATNIVRNLASPASSDRSEILQYIRDQFEAIYQDELVDIEAKEALTDNLSSVSQQQNKALIKEISLQKITDTIDRLPNYKAASSDGLTYKFY</sequence>
<comment type="caution">
    <text evidence="1">The sequence shown here is derived from an EMBL/GenBank/DDBJ whole genome shotgun (WGS) entry which is preliminary data.</text>
</comment>
<dbReference type="Proteomes" id="UP000789901">
    <property type="component" value="Unassembled WGS sequence"/>
</dbReference>
<evidence type="ECO:0000313" key="1">
    <source>
        <dbReference type="EMBL" id="CAG8764635.1"/>
    </source>
</evidence>
<reference evidence="1 2" key="1">
    <citation type="submission" date="2021-06" db="EMBL/GenBank/DDBJ databases">
        <authorList>
            <person name="Kallberg Y."/>
            <person name="Tangrot J."/>
            <person name="Rosling A."/>
        </authorList>
    </citation>
    <scope>NUCLEOTIDE SEQUENCE [LARGE SCALE GENOMIC DNA]</scope>
    <source>
        <strain evidence="1 2">120-4 pot B 10/14</strain>
    </source>
</reference>
<name>A0ABN7VEU1_GIGMA</name>
<accession>A0ABN7VEU1</accession>
<protein>
    <submittedName>
        <fullName evidence="1">27154_t:CDS:1</fullName>
    </submittedName>
</protein>
<organism evidence="1 2">
    <name type="scientific">Gigaspora margarita</name>
    <dbReference type="NCBI Taxonomy" id="4874"/>
    <lineage>
        <taxon>Eukaryota</taxon>
        <taxon>Fungi</taxon>
        <taxon>Fungi incertae sedis</taxon>
        <taxon>Mucoromycota</taxon>
        <taxon>Glomeromycotina</taxon>
        <taxon>Glomeromycetes</taxon>
        <taxon>Diversisporales</taxon>
        <taxon>Gigasporaceae</taxon>
        <taxon>Gigaspora</taxon>
    </lineage>
</organism>
<dbReference type="EMBL" id="CAJVQB010013812">
    <property type="protein sequence ID" value="CAG8764635.1"/>
    <property type="molecule type" value="Genomic_DNA"/>
</dbReference>
<proteinExistence type="predicted"/>
<evidence type="ECO:0000313" key="2">
    <source>
        <dbReference type="Proteomes" id="UP000789901"/>
    </source>
</evidence>